<sequence>MQLDANRKDTARHYPGHRNVVNYANQMKKGTDVNNTKNFASSATSAIHKLDTIVSSDSYSTGSTSLSAEMGHLEDVGSPRSALLTAADDWYQTGWNTHQNRAGNSSNDRRDERNISARCQVGHASREVTPPPPPPPPAQQLLSNCFSLNENGNRSFTERQNQEAAIQYGGDNMQSSSSSDRQLQQQQQLSSQRHHQQQQSQQPQQSLSSSQQNNHKQALISLLQQLKESETSHARLQKQYESEKVSLLETLSKQEEHLNNVYSKLNAAQTELEKIRESKREKAALAKILRQLSNFAKGCHDYSKTSNSASVRKMSDALKIQVGEWAKCNDVDLHFGSSGADEAEDMSSMEMIQSLQLEVKMLRLENAVLKKQPGAMARDDLESESNLEGHNSVFDSRGGSTDRSGRGYTNSQVSNGVVDDSDEVSHLSGTTSMSSGTKISAMAGFPTDFEDTRQNNERKSARQAMPPTHSLNTCAKNSTSSRISPPRSATNTSSLHIPPRRAGRKVHIHATPQILTNAINEDSWMSHEEPIVASSSPRSIMKKPTYGTSSSHLSRQGVVVEPGHRLLHPSQFTSDMDERDDFVHGFARFDEALVNDEFGDGYSEV</sequence>
<feature type="compositionally biased region" description="Low complexity" evidence="2">
    <location>
        <begin position="174"/>
        <end position="212"/>
    </location>
</feature>
<feature type="coiled-coil region" evidence="1">
    <location>
        <begin position="219"/>
        <end position="285"/>
    </location>
</feature>
<evidence type="ECO:0000313" key="3">
    <source>
        <dbReference type="EMBL" id="KAL3799149.1"/>
    </source>
</evidence>
<dbReference type="AlphaFoldDB" id="A0ABD3QFJ4"/>
<keyword evidence="1" id="KW-0175">Coiled coil</keyword>
<reference evidence="3 4" key="1">
    <citation type="journal article" date="2020" name="G3 (Bethesda)">
        <title>Improved Reference Genome for Cyclotella cryptica CCMP332, a Model for Cell Wall Morphogenesis, Salinity Adaptation, and Lipid Production in Diatoms (Bacillariophyta).</title>
        <authorList>
            <person name="Roberts W.R."/>
            <person name="Downey K.M."/>
            <person name="Ruck E.C."/>
            <person name="Traller J.C."/>
            <person name="Alverson A.J."/>
        </authorList>
    </citation>
    <scope>NUCLEOTIDE SEQUENCE [LARGE SCALE GENOMIC DNA]</scope>
    <source>
        <strain evidence="3 4">CCMP332</strain>
    </source>
</reference>
<feature type="region of interest" description="Disordered" evidence="2">
    <location>
        <begin position="535"/>
        <end position="554"/>
    </location>
</feature>
<feature type="compositionally biased region" description="Polar residues" evidence="2">
    <location>
        <begin position="427"/>
        <end position="438"/>
    </location>
</feature>
<evidence type="ECO:0008006" key="5">
    <source>
        <dbReference type="Google" id="ProtNLM"/>
    </source>
</evidence>
<name>A0ABD3QFJ4_9STRA</name>
<protein>
    <recommendedName>
        <fullName evidence="5">Centrosomal protein POC5</fullName>
    </recommendedName>
</protein>
<dbReference type="EMBL" id="JABMIG020000041">
    <property type="protein sequence ID" value="KAL3799149.1"/>
    <property type="molecule type" value="Genomic_DNA"/>
</dbReference>
<evidence type="ECO:0000256" key="1">
    <source>
        <dbReference type="SAM" id="Coils"/>
    </source>
</evidence>
<evidence type="ECO:0000313" key="4">
    <source>
        <dbReference type="Proteomes" id="UP001516023"/>
    </source>
</evidence>
<feature type="region of interest" description="Disordered" evidence="2">
    <location>
        <begin position="170"/>
        <end position="215"/>
    </location>
</feature>
<feature type="compositionally biased region" description="Basic and acidic residues" evidence="2">
    <location>
        <begin position="450"/>
        <end position="460"/>
    </location>
</feature>
<accession>A0ABD3QFJ4</accession>
<comment type="caution">
    <text evidence="3">The sequence shown here is derived from an EMBL/GenBank/DDBJ whole genome shotgun (WGS) entry which is preliminary data.</text>
</comment>
<proteinExistence type="predicted"/>
<organism evidence="3 4">
    <name type="scientific">Cyclotella cryptica</name>
    <dbReference type="NCBI Taxonomy" id="29204"/>
    <lineage>
        <taxon>Eukaryota</taxon>
        <taxon>Sar</taxon>
        <taxon>Stramenopiles</taxon>
        <taxon>Ochrophyta</taxon>
        <taxon>Bacillariophyta</taxon>
        <taxon>Coscinodiscophyceae</taxon>
        <taxon>Thalassiosirophycidae</taxon>
        <taxon>Stephanodiscales</taxon>
        <taxon>Stephanodiscaceae</taxon>
        <taxon>Cyclotella</taxon>
    </lineage>
</organism>
<keyword evidence="4" id="KW-1185">Reference proteome</keyword>
<gene>
    <name evidence="3" type="ORF">HJC23_002277</name>
</gene>
<evidence type="ECO:0000256" key="2">
    <source>
        <dbReference type="SAM" id="MobiDB-lite"/>
    </source>
</evidence>
<feature type="region of interest" description="Disordered" evidence="2">
    <location>
        <begin position="375"/>
        <end position="503"/>
    </location>
</feature>
<feature type="compositionally biased region" description="Polar residues" evidence="2">
    <location>
        <begin position="469"/>
        <end position="495"/>
    </location>
</feature>
<dbReference type="Proteomes" id="UP001516023">
    <property type="component" value="Unassembled WGS sequence"/>
</dbReference>